<dbReference type="eggNOG" id="COG2081">
    <property type="taxonomic scope" value="Bacteria"/>
</dbReference>
<dbReference type="HOGENOM" id="CLU_3235655_0_0_5"/>
<dbReference type="InterPro" id="IPR036188">
    <property type="entry name" value="FAD/NAD-bd_sf"/>
</dbReference>
<proteinExistence type="predicted"/>
<evidence type="ECO:0000313" key="1">
    <source>
        <dbReference type="EMBL" id="EYD73322.1"/>
    </source>
</evidence>
<gene>
    <name evidence="1" type="ORF">Lokhon_00852</name>
</gene>
<dbReference type="Proteomes" id="UP000025047">
    <property type="component" value="Unassembled WGS sequence"/>
</dbReference>
<accession>A0A017HFM7</accession>
<reference evidence="1 2" key="1">
    <citation type="submission" date="2013-03" db="EMBL/GenBank/DDBJ databases">
        <authorList>
            <person name="Fiebig A."/>
            <person name="Goeker M."/>
            <person name="Klenk H.-P.P."/>
        </authorList>
    </citation>
    <scope>NUCLEOTIDE SEQUENCE [LARGE SCALE GENOMIC DNA]</scope>
    <source>
        <strain evidence="1 2">DSM 17492</strain>
    </source>
</reference>
<comment type="caution">
    <text evidence="1">The sequence shown here is derived from an EMBL/GenBank/DDBJ whole genome shotgun (WGS) entry which is preliminary data.</text>
</comment>
<dbReference type="Gene3D" id="3.50.50.60">
    <property type="entry name" value="FAD/NAD(P)-binding domain"/>
    <property type="match status" value="1"/>
</dbReference>
<dbReference type="STRING" id="1122180.Lokhon_00852"/>
<dbReference type="AlphaFoldDB" id="A0A017HFM7"/>
<sequence>MFAAGEMLDWEAPTGGYLITACLATGRHAGRAAADWAKTAHRP</sequence>
<keyword evidence="2" id="KW-1185">Reference proteome</keyword>
<evidence type="ECO:0000313" key="2">
    <source>
        <dbReference type="Proteomes" id="UP000025047"/>
    </source>
</evidence>
<protein>
    <submittedName>
        <fullName evidence="1">NAD(FAD)-utilizing dehydrogenase</fullName>
    </submittedName>
</protein>
<name>A0A017HFM7_9RHOB</name>
<organism evidence="1 2">
    <name type="scientific">Limimaricola hongkongensis DSM 17492</name>
    <dbReference type="NCBI Taxonomy" id="1122180"/>
    <lineage>
        <taxon>Bacteria</taxon>
        <taxon>Pseudomonadati</taxon>
        <taxon>Pseudomonadota</taxon>
        <taxon>Alphaproteobacteria</taxon>
        <taxon>Rhodobacterales</taxon>
        <taxon>Paracoccaceae</taxon>
        <taxon>Limimaricola</taxon>
    </lineage>
</organism>
<dbReference type="SUPFAM" id="SSF51905">
    <property type="entry name" value="FAD/NAD(P)-binding domain"/>
    <property type="match status" value="1"/>
</dbReference>
<dbReference type="EMBL" id="APGJ01000003">
    <property type="protein sequence ID" value="EYD73322.1"/>
    <property type="molecule type" value="Genomic_DNA"/>
</dbReference>